<dbReference type="eggNOG" id="COG0799">
    <property type="taxonomic scope" value="Bacteria"/>
</dbReference>
<keyword evidence="2" id="KW-0810">Translation regulation</keyword>
<accession>D5CPH9</accession>
<dbReference type="STRING" id="580332.Slit_2749"/>
<dbReference type="GO" id="GO:0042256">
    <property type="term" value="P:cytosolic ribosome assembly"/>
    <property type="evidence" value="ECO:0007669"/>
    <property type="project" value="UniProtKB-UniRule"/>
</dbReference>
<evidence type="ECO:0000256" key="2">
    <source>
        <dbReference type="HAMAP-Rule" id="MF_01477"/>
    </source>
</evidence>
<evidence type="ECO:0000313" key="4">
    <source>
        <dbReference type="Proteomes" id="UP000001625"/>
    </source>
</evidence>
<dbReference type="InterPro" id="IPR004394">
    <property type="entry name" value="Iojap/RsfS/C7orf30"/>
</dbReference>
<dbReference type="EMBL" id="CP001965">
    <property type="protein sequence ID" value="ADE12974.1"/>
    <property type="molecule type" value="Genomic_DNA"/>
</dbReference>
<dbReference type="Pfam" id="PF02410">
    <property type="entry name" value="RsfS"/>
    <property type="match status" value="1"/>
</dbReference>
<dbReference type="Proteomes" id="UP000001625">
    <property type="component" value="Chromosome"/>
</dbReference>
<protein>
    <recommendedName>
        <fullName evidence="2">Ribosomal silencing factor RsfS</fullName>
    </recommendedName>
</protein>
<proteinExistence type="inferred from homology"/>
<sequence>MLSTEEKTQAVVAALEDVKALDISVIDTSKLSPLFDRMVVASAQSTRQTKALASSVVVKLKELGATVYSTEGEDSGEWVLVDLGEVIVHIMQPAVRAYYNLEELWGVQPKLRANSGK</sequence>
<dbReference type="InterPro" id="IPR043519">
    <property type="entry name" value="NT_sf"/>
</dbReference>
<dbReference type="HAMAP" id="MF_01477">
    <property type="entry name" value="Iojap_RsfS"/>
    <property type="match status" value="1"/>
</dbReference>
<dbReference type="AlphaFoldDB" id="D5CPH9"/>
<dbReference type="SUPFAM" id="SSF81301">
    <property type="entry name" value="Nucleotidyltransferase"/>
    <property type="match status" value="1"/>
</dbReference>
<keyword evidence="4" id="KW-1185">Reference proteome</keyword>
<comment type="function">
    <text evidence="2">Functions as a ribosomal silencing factor. Interacts with ribosomal protein uL14 (rplN), blocking formation of intersubunit bridge B8. Prevents association of the 30S and 50S ribosomal subunits and the formation of functional ribosomes, thus repressing translation.</text>
</comment>
<evidence type="ECO:0000313" key="3">
    <source>
        <dbReference type="EMBL" id="ADE12974.1"/>
    </source>
</evidence>
<gene>
    <name evidence="2" type="primary">rsfS</name>
    <name evidence="3" type="ordered locus">Slit_2749</name>
</gene>
<name>D5CPH9_SIDLE</name>
<dbReference type="GO" id="GO:0090071">
    <property type="term" value="P:negative regulation of ribosome biogenesis"/>
    <property type="evidence" value="ECO:0007669"/>
    <property type="project" value="UniProtKB-UniRule"/>
</dbReference>
<reference evidence="3 4" key="1">
    <citation type="submission" date="2010-03" db="EMBL/GenBank/DDBJ databases">
        <title>Complete sequence of Sideroxydans lithotrophicus ES-1.</title>
        <authorList>
            <consortium name="US DOE Joint Genome Institute"/>
            <person name="Lucas S."/>
            <person name="Copeland A."/>
            <person name="Lapidus A."/>
            <person name="Cheng J.-F."/>
            <person name="Bruce D."/>
            <person name="Goodwin L."/>
            <person name="Pitluck S."/>
            <person name="Munk A.C."/>
            <person name="Detter J.C."/>
            <person name="Han C."/>
            <person name="Tapia R."/>
            <person name="Larimer F."/>
            <person name="Land M."/>
            <person name="Hauser L."/>
            <person name="Kyrpides N."/>
            <person name="Ivanova N."/>
            <person name="Emerson D."/>
            <person name="Woyke T."/>
        </authorList>
    </citation>
    <scope>NUCLEOTIDE SEQUENCE [LARGE SCALE GENOMIC DNA]</scope>
    <source>
        <strain evidence="3 4">ES-1</strain>
    </source>
</reference>
<evidence type="ECO:0000256" key="1">
    <source>
        <dbReference type="ARBA" id="ARBA00010574"/>
    </source>
</evidence>
<keyword evidence="2" id="KW-0963">Cytoplasm</keyword>
<keyword evidence="2" id="KW-0678">Repressor</keyword>
<dbReference type="GO" id="GO:0043023">
    <property type="term" value="F:ribosomal large subunit binding"/>
    <property type="evidence" value="ECO:0007669"/>
    <property type="project" value="TreeGrafter"/>
</dbReference>
<dbReference type="GO" id="GO:0017148">
    <property type="term" value="P:negative regulation of translation"/>
    <property type="evidence" value="ECO:0007669"/>
    <property type="project" value="UniProtKB-UniRule"/>
</dbReference>
<comment type="similarity">
    <text evidence="1 2">Belongs to the Iojap/RsfS family.</text>
</comment>
<dbReference type="GO" id="GO:0005737">
    <property type="term" value="C:cytoplasm"/>
    <property type="evidence" value="ECO:0007669"/>
    <property type="project" value="UniProtKB-SubCell"/>
</dbReference>
<comment type="subunit">
    <text evidence="2">Interacts with ribosomal protein uL14 (rplN).</text>
</comment>
<dbReference type="Gene3D" id="3.30.460.10">
    <property type="entry name" value="Beta Polymerase, domain 2"/>
    <property type="match status" value="1"/>
</dbReference>
<dbReference type="OrthoDB" id="9793681at2"/>
<dbReference type="KEGG" id="slt:Slit_2749"/>
<dbReference type="PANTHER" id="PTHR21043">
    <property type="entry name" value="IOJAP SUPERFAMILY ORTHOLOG"/>
    <property type="match status" value="1"/>
</dbReference>
<organism evidence="3 4">
    <name type="scientific">Sideroxydans lithotrophicus (strain ES-1)</name>
    <dbReference type="NCBI Taxonomy" id="580332"/>
    <lineage>
        <taxon>Bacteria</taxon>
        <taxon>Pseudomonadati</taxon>
        <taxon>Pseudomonadota</taxon>
        <taxon>Betaproteobacteria</taxon>
        <taxon>Nitrosomonadales</taxon>
        <taxon>Gallionellaceae</taxon>
        <taxon>Sideroxydans</taxon>
    </lineage>
</organism>
<comment type="subcellular location">
    <subcellularLocation>
        <location evidence="2">Cytoplasm</location>
    </subcellularLocation>
</comment>
<dbReference type="NCBIfam" id="TIGR00090">
    <property type="entry name" value="rsfS_iojap_ybeB"/>
    <property type="match status" value="1"/>
</dbReference>
<dbReference type="HOGENOM" id="CLU_092688_6_1_4"/>
<dbReference type="RefSeq" id="WP_013030872.1">
    <property type="nucleotide sequence ID" value="NC_013959.1"/>
</dbReference>
<dbReference type="PANTHER" id="PTHR21043:SF0">
    <property type="entry name" value="MITOCHONDRIAL ASSEMBLY OF RIBOSOMAL LARGE SUBUNIT PROTEIN 1"/>
    <property type="match status" value="1"/>
</dbReference>